<evidence type="ECO:0000256" key="2">
    <source>
        <dbReference type="ARBA" id="ARBA00022527"/>
    </source>
</evidence>
<reference evidence="12" key="1">
    <citation type="submission" date="2019-12" db="EMBL/GenBank/DDBJ databases">
        <title>High-Quality draft genome sequences of three cyanobacteria isolated from the limestone walls of the Old Cathedral of Coimbra.</title>
        <authorList>
            <person name="Tiago I."/>
            <person name="Soares F."/>
            <person name="Portugal A."/>
        </authorList>
    </citation>
    <scope>NUCLEOTIDE SEQUENCE [LARGE SCALE GENOMIC DNA]</scope>
    <source>
        <strain evidence="12">C</strain>
    </source>
</reference>
<feature type="transmembrane region" description="Helical" evidence="10">
    <location>
        <begin position="345"/>
        <end position="366"/>
    </location>
</feature>
<keyword evidence="2" id="KW-0723">Serine/threonine-protein kinase</keyword>
<keyword evidence="4 9" id="KW-0547">Nucleotide-binding</keyword>
<evidence type="ECO:0000256" key="6">
    <source>
        <dbReference type="ARBA" id="ARBA00022840"/>
    </source>
</evidence>
<dbReference type="InterPro" id="IPR011009">
    <property type="entry name" value="Kinase-like_dom_sf"/>
</dbReference>
<evidence type="ECO:0000256" key="8">
    <source>
        <dbReference type="ARBA" id="ARBA00048679"/>
    </source>
</evidence>
<dbReference type="InterPro" id="IPR017441">
    <property type="entry name" value="Protein_kinase_ATP_BS"/>
</dbReference>
<dbReference type="AlphaFoldDB" id="A0A8K2ACC4"/>
<dbReference type="SUPFAM" id="SSF56112">
    <property type="entry name" value="Protein kinase-like (PK-like)"/>
    <property type="match status" value="1"/>
</dbReference>
<feature type="binding site" evidence="9">
    <location>
        <position position="44"/>
    </location>
    <ligand>
        <name>ATP</name>
        <dbReference type="ChEBI" id="CHEBI:30616"/>
    </ligand>
</feature>
<comment type="catalytic activity">
    <reaction evidence="7">
        <text>L-threonyl-[protein] + ATP = O-phospho-L-threonyl-[protein] + ADP + H(+)</text>
        <dbReference type="Rhea" id="RHEA:46608"/>
        <dbReference type="Rhea" id="RHEA-COMP:11060"/>
        <dbReference type="Rhea" id="RHEA-COMP:11605"/>
        <dbReference type="ChEBI" id="CHEBI:15378"/>
        <dbReference type="ChEBI" id="CHEBI:30013"/>
        <dbReference type="ChEBI" id="CHEBI:30616"/>
        <dbReference type="ChEBI" id="CHEBI:61977"/>
        <dbReference type="ChEBI" id="CHEBI:456216"/>
        <dbReference type="EC" id="2.7.11.1"/>
    </reaction>
</comment>
<dbReference type="RefSeq" id="WP_161823868.1">
    <property type="nucleotide sequence ID" value="NZ_WVIC01000003.1"/>
</dbReference>
<organism evidence="12 13">
    <name type="scientific">Petrachloros mirabilis ULC683</name>
    <dbReference type="NCBI Taxonomy" id="2781853"/>
    <lineage>
        <taxon>Bacteria</taxon>
        <taxon>Bacillati</taxon>
        <taxon>Cyanobacteriota</taxon>
        <taxon>Cyanophyceae</taxon>
        <taxon>Synechococcales</taxon>
        <taxon>Petrachlorosaceae</taxon>
        <taxon>Petrachloros</taxon>
        <taxon>Petrachloros mirabilis</taxon>
    </lineage>
</organism>
<evidence type="ECO:0000313" key="13">
    <source>
        <dbReference type="Proteomes" id="UP000607397"/>
    </source>
</evidence>
<dbReference type="Gene3D" id="1.10.510.10">
    <property type="entry name" value="Transferase(Phosphotransferase) domain 1"/>
    <property type="match status" value="1"/>
</dbReference>
<keyword evidence="6 9" id="KW-0067">ATP-binding</keyword>
<dbReference type="EC" id="2.7.11.1" evidence="1"/>
<evidence type="ECO:0000256" key="1">
    <source>
        <dbReference type="ARBA" id="ARBA00012513"/>
    </source>
</evidence>
<accession>A0A8K2ACC4</accession>
<evidence type="ECO:0000256" key="3">
    <source>
        <dbReference type="ARBA" id="ARBA00022679"/>
    </source>
</evidence>
<dbReference type="Pfam" id="PF00069">
    <property type="entry name" value="Pkinase"/>
    <property type="match status" value="1"/>
</dbReference>
<dbReference type="PROSITE" id="PS00107">
    <property type="entry name" value="PROTEIN_KINASE_ATP"/>
    <property type="match status" value="1"/>
</dbReference>
<evidence type="ECO:0000256" key="4">
    <source>
        <dbReference type="ARBA" id="ARBA00022741"/>
    </source>
</evidence>
<dbReference type="EMBL" id="WVIC01000003">
    <property type="protein sequence ID" value="NCJ05399.1"/>
    <property type="molecule type" value="Genomic_DNA"/>
</dbReference>
<evidence type="ECO:0000259" key="11">
    <source>
        <dbReference type="PROSITE" id="PS50011"/>
    </source>
</evidence>
<evidence type="ECO:0000256" key="5">
    <source>
        <dbReference type="ARBA" id="ARBA00022777"/>
    </source>
</evidence>
<sequence>MHPLAPDTILQNRYRLIRVLGQGGFARTYLAEDRGRFQEQCVLKEFIPSQAQTVMLEKSRALFQREAEILYQIQHPQIPQFRASFEYDNPEGARLFLVQDYVEGSTYRSLLHDRKAKGHTFSEAEVQTLLHQLLPVLDHLHTQGMIHRDISLENLILRQADQCPVLIDFGVVKTVVTQLYSDENTPGTVVGKLGFAPFEQIQTGRAYPSSDLYALGVCALVLLTGREPQSLFQDASATWHWRPYAQVSPAFAQVLERMIAYRPGDRYQSAQDVIKALQNLPDPIQQPATLDAGLDPGDPSAESALSQMGTIAVDGPNRLQMPRQRPAVIPPVHHQPRRSLWERPWVPIVLGVILAIGAILAGWTLTRLLIEAQRQRPPQVPVAEPEPSPPPSPVNVSRFLSLEAGEQVVVEGELAPGEVHIYRLAAEAGQELTTRLSGEGVRMVLLDSNRRPLRRARDVTAWQGRLPNRGEYLIQLQLATSITTARPFRLTVDLVDPQPRPDPIPLPIPGPEVPDPVEPEPEVEVIQLTASEGSQQISGQIRANQIKRYQVPIAPGQQFAVSVTEGSVTLNLQDQQGNAIPTGQRVLQWTAPNPAEGADSYTVDVVAIDNTSYGLTLSRPTLAIPESGSEAAEPEL</sequence>
<dbReference type="CDD" id="cd14014">
    <property type="entry name" value="STKc_PknB_like"/>
    <property type="match status" value="1"/>
</dbReference>
<comment type="caution">
    <text evidence="12">The sequence shown here is derived from an EMBL/GenBank/DDBJ whole genome shotgun (WGS) entry which is preliminary data.</text>
</comment>
<dbReference type="InterPro" id="IPR000719">
    <property type="entry name" value="Prot_kinase_dom"/>
</dbReference>
<dbReference type="Gene3D" id="2.60.120.380">
    <property type="match status" value="2"/>
</dbReference>
<evidence type="ECO:0000313" key="12">
    <source>
        <dbReference type="EMBL" id="NCJ05399.1"/>
    </source>
</evidence>
<dbReference type="PROSITE" id="PS50011">
    <property type="entry name" value="PROTEIN_KINASE_DOM"/>
    <property type="match status" value="1"/>
</dbReference>
<proteinExistence type="predicted"/>
<dbReference type="PROSITE" id="PS00109">
    <property type="entry name" value="PROTEIN_KINASE_TYR"/>
    <property type="match status" value="1"/>
</dbReference>
<keyword evidence="3" id="KW-0808">Transferase</keyword>
<comment type="catalytic activity">
    <reaction evidence="8">
        <text>L-seryl-[protein] + ATP = O-phospho-L-seryl-[protein] + ADP + H(+)</text>
        <dbReference type="Rhea" id="RHEA:17989"/>
        <dbReference type="Rhea" id="RHEA-COMP:9863"/>
        <dbReference type="Rhea" id="RHEA-COMP:11604"/>
        <dbReference type="ChEBI" id="CHEBI:15378"/>
        <dbReference type="ChEBI" id="CHEBI:29999"/>
        <dbReference type="ChEBI" id="CHEBI:30616"/>
        <dbReference type="ChEBI" id="CHEBI:83421"/>
        <dbReference type="ChEBI" id="CHEBI:456216"/>
        <dbReference type="EC" id="2.7.11.1"/>
    </reaction>
</comment>
<dbReference type="Proteomes" id="UP000607397">
    <property type="component" value="Unassembled WGS sequence"/>
</dbReference>
<protein>
    <recommendedName>
        <fullName evidence="1">non-specific serine/threonine protein kinase</fullName>
        <ecNumber evidence="1">2.7.11.1</ecNumber>
    </recommendedName>
</protein>
<keyword evidence="10" id="KW-0812">Transmembrane</keyword>
<keyword evidence="10" id="KW-0472">Membrane</keyword>
<evidence type="ECO:0000256" key="10">
    <source>
        <dbReference type="SAM" id="Phobius"/>
    </source>
</evidence>
<evidence type="ECO:0000256" key="7">
    <source>
        <dbReference type="ARBA" id="ARBA00047899"/>
    </source>
</evidence>
<keyword evidence="13" id="KW-1185">Reference proteome</keyword>
<dbReference type="InterPro" id="IPR008266">
    <property type="entry name" value="Tyr_kinase_AS"/>
</dbReference>
<evidence type="ECO:0000256" key="9">
    <source>
        <dbReference type="PROSITE-ProRule" id="PRU10141"/>
    </source>
</evidence>
<keyword evidence="10" id="KW-1133">Transmembrane helix</keyword>
<dbReference type="Gene3D" id="3.30.200.20">
    <property type="entry name" value="Phosphorylase Kinase, domain 1"/>
    <property type="match status" value="1"/>
</dbReference>
<dbReference type="GO" id="GO:0005524">
    <property type="term" value="F:ATP binding"/>
    <property type="evidence" value="ECO:0007669"/>
    <property type="project" value="UniProtKB-UniRule"/>
</dbReference>
<dbReference type="PANTHER" id="PTHR24363:SF0">
    <property type="entry name" value="SERINE_THREONINE KINASE LIKE DOMAIN CONTAINING 1"/>
    <property type="match status" value="1"/>
</dbReference>
<dbReference type="PANTHER" id="PTHR24363">
    <property type="entry name" value="SERINE/THREONINE PROTEIN KINASE"/>
    <property type="match status" value="1"/>
</dbReference>
<feature type="domain" description="Protein kinase" evidence="11">
    <location>
        <begin position="14"/>
        <end position="280"/>
    </location>
</feature>
<name>A0A8K2ACC4_9CYAN</name>
<dbReference type="GO" id="GO:0004674">
    <property type="term" value="F:protein serine/threonine kinase activity"/>
    <property type="evidence" value="ECO:0007669"/>
    <property type="project" value="UniProtKB-KW"/>
</dbReference>
<gene>
    <name evidence="12" type="ORF">GS597_02490</name>
</gene>
<keyword evidence="5 12" id="KW-0418">Kinase</keyword>